<keyword evidence="2" id="KW-1133">Transmembrane helix</keyword>
<feature type="region of interest" description="Disordered" evidence="1">
    <location>
        <begin position="299"/>
        <end position="331"/>
    </location>
</feature>
<feature type="transmembrane region" description="Helical" evidence="2">
    <location>
        <begin position="235"/>
        <end position="256"/>
    </location>
</feature>
<evidence type="ECO:0000256" key="2">
    <source>
        <dbReference type="SAM" id="Phobius"/>
    </source>
</evidence>
<dbReference type="OrthoDB" id="5429716at2759"/>
<proteinExistence type="predicted"/>
<reference evidence="3 4" key="1">
    <citation type="submission" date="2018-06" db="EMBL/GenBank/DDBJ databases">
        <title>Complete Genomes of Monosporascus.</title>
        <authorList>
            <person name="Robinson A.J."/>
            <person name="Natvig D.O."/>
        </authorList>
    </citation>
    <scope>NUCLEOTIDE SEQUENCE [LARGE SCALE GENOMIC DNA]</scope>
    <source>
        <strain evidence="3 4">CBS 110550</strain>
    </source>
</reference>
<dbReference type="Proteomes" id="UP000293360">
    <property type="component" value="Unassembled WGS sequence"/>
</dbReference>
<keyword evidence="2" id="KW-0472">Membrane</keyword>
<dbReference type="EMBL" id="QJNU01001577">
    <property type="protein sequence ID" value="RYO74865.1"/>
    <property type="molecule type" value="Genomic_DNA"/>
</dbReference>
<gene>
    <name evidence="3" type="ORF">DL764_010748</name>
</gene>
<protein>
    <submittedName>
        <fullName evidence="3">Uncharacterized protein</fullName>
    </submittedName>
</protein>
<comment type="caution">
    <text evidence="3">The sequence shown here is derived from an EMBL/GenBank/DDBJ whole genome shotgun (WGS) entry which is preliminary data.</text>
</comment>
<dbReference type="AlphaFoldDB" id="A0A4V1X8M6"/>
<evidence type="ECO:0000313" key="3">
    <source>
        <dbReference type="EMBL" id="RYO74865.1"/>
    </source>
</evidence>
<feature type="region of interest" description="Disordered" evidence="1">
    <location>
        <begin position="194"/>
        <end position="232"/>
    </location>
</feature>
<name>A0A4V1X8M6_9PEZI</name>
<organism evidence="3 4">
    <name type="scientific">Monosporascus ibericus</name>
    <dbReference type="NCBI Taxonomy" id="155417"/>
    <lineage>
        <taxon>Eukaryota</taxon>
        <taxon>Fungi</taxon>
        <taxon>Dikarya</taxon>
        <taxon>Ascomycota</taxon>
        <taxon>Pezizomycotina</taxon>
        <taxon>Sordariomycetes</taxon>
        <taxon>Xylariomycetidae</taxon>
        <taxon>Xylariales</taxon>
        <taxon>Xylariales incertae sedis</taxon>
        <taxon>Monosporascus</taxon>
    </lineage>
</organism>
<sequence>MATTTRSVWVPGETDNLDGPLTTTFTPDDSCFEVHYLRAFHTSAEVDLVSFMPYDAYHPQYTEIVPTCGLRTSRNGCYPPGDWSGPTFSPGLYCPMGWTTASVSPPYLTWCCPSGLIFDHDTVYPWCNFPPDSTRVTMTVDCTLTTFAIGPSQTTTLTLLDYQNRSELVVPASNVVLFGGAVAIALVGDAATTMPSSTGGEEAATTMPSSTGGEEAALETGDPGSSSSSSHSAKIGAAVGATVGGLLLLALGLLLLRRYRRRRLLLRQDGSGNAARGSELDAGPAAAELGGVVYLEKEANSKTPPAELPTNRQHAELGGSAPPPPRVYEME</sequence>
<keyword evidence="4" id="KW-1185">Reference proteome</keyword>
<feature type="compositionally biased region" description="Pro residues" evidence="1">
    <location>
        <begin position="321"/>
        <end position="331"/>
    </location>
</feature>
<evidence type="ECO:0000256" key="1">
    <source>
        <dbReference type="SAM" id="MobiDB-lite"/>
    </source>
</evidence>
<accession>A0A4V1X8M6</accession>
<evidence type="ECO:0000313" key="4">
    <source>
        <dbReference type="Proteomes" id="UP000293360"/>
    </source>
</evidence>
<keyword evidence="2" id="KW-0812">Transmembrane</keyword>